<comment type="caution">
    <text evidence="1">The sequence shown here is derived from an EMBL/GenBank/DDBJ whole genome shotgun (WGS) entry which is preliminary data.</text>
</comment>
<dbReference type="InterPro" id="IPR010272">
    <property type="entry name" value="T6SS_TssF"/>
</dbReference>
<evidence type="ECO:0008006" key="3">
    <source>
        <dbReference type="Google" id="ProtNLM"/>
    </source>
</evidence>
<dbReference type="PANTHER" id="PTHR35370">
    <property type="entry name" value="CYTOPLASMIC PROTEIN-RELATED-RELATED"/>
    <property type="match status" value="1"/>
</dbReference>
<evidence type="ECO:0000313" key="1">
    <source>
        <dbReference type="EMBL" id="PHM68516.1"/>
    </source>
</evidence>
<dbReference type="AlphaFoldDB" id="A0A2D0KYJ2"/>
<dbReference type="Proteomes" id="UP000221101">
    <property type="component" value="Unassembled WGS sequence"/>
</dbReference>
<dbReference type="OrthoDB" id="6458000at2"/>
<dbReference type="PANTHER" id="PTHR35370:SF1">
    <property type="entry name" value="TYPE VI SECRETION SYSTEM COMPONENT TSSF1"/>
    <property type="match status" value="1"/>
</dbReference>
<name>A0A2D0KYJ2_9GAMM</name>
<keyword evidence="2" id="KW-1185">Reference proteome</keyword>
<organism evidence="1 2">
    <name type="scientific">Xenorhabdus kozodoii</name>
    <dbReference type="NCBI Taxonomy" id="351676"/>
    <lineage>
        <taxon>Bacteria</taxon>
        <taxon>Pseudomonadati</taxon>
        <taxon>Pseudomonadota</taxon>
        <taxon>Gammaproteobacteria</taxon>
        <taxon>Enterobacterales</taxon>
        <taxon>Morganellaceae</taxon>
        <taxon>Xenorhabdus</taxon>
    </lineage>
</organism>
<reference evidence="1 2" key="1">
    <citation type="journal article" date="2017" name="Nat. Microbiol.">
        <title>Natural product diversity associated with the nematode symbionts Photorhabdus and Xenorhabdus.</title>
        <authorList>
            <person name="Tobias N.J."/>
            <person name="Wolff H."/>
            <person name="Djahanschiri B."/>
            <person name="Grundmann F."/>
            <person name="Kronenwerth M."/>
            <person name="Shi Y.M."/>
            <person name="Simonyi S."/>
            <person name="Grun P."/>
            <person name="Shapiro-Ilan D."/>
            <person name="Pidot S.J."/>
            <person name="Stinear T.P."/>
            <person name="Ebersberger I."/>
            <person name="Bode H.B."/>
        </authorList>
    </citation>
    <scope>NUCLEOTIDE SEQUENCE [LARGE SCALE GENOMIC DNA]</scope>
    <source>
        <strain evidence="1 2">DSM 17907</strain>
    </source>
</reference>
<accession>A0A2D0KYJ2</accession>
<dbReference type="Pfam" id="PF05947">
    <property type="entry name" value="T6SS_TssF"/>
    <property type="match status" value="1"/>
</dbReference>
<sequence>MDHYWDDEPVWFYSLERGEDALGRLQYDLVFRDSRGQPMTQPPARKFIGQIMTFELQPVPLMAGERCDADETLPENLQVKNLTPPSSPYPPLTDSHHYWTLLSHYSASPCLLYFADALKELLRGYDFYAGTDRNRSRALQRMIAGIVVVHSEAKDWLIKGVPHRCLLIELTLEDSAYHHEGEAFMFAHTISQFLPFCLTQDMRLLMTCRTTAGRRYALSRTPVQGYRPLM</sequence>
<protein>
    <recommendedName>
        <fullName evidence="3">Type VI secretion protein</fullName>
    </recommendedName>
</protein>
<dbReference type="EMBL" id="NJCX01000044">
    <property type="protein sequence ID" value="PHM68516.1"/>
    <property type="molecule type" value="Genomic_DNA"/>
</dbReference>
<proteinExistence type="predicted"/>
<gene>
    <name evidence="1" type="ORF">Xkoz_03674</name>
</gene>
<evidence type="ECO:0000313" key="2">
    <source>
        <dbReference type="Proteomes" id="UP000221101"/>
    </source>
</evidence>